<dbReference type="PROSITE" id="PS51257">
    <property type="entry name" value="PROKAR_LIPOPROTEIN"/>
    <property type="match status" value="1"/>
</dbReference>
<gene>
    <name evidence="1" type="ORF">JL193_14785</name>
</gene>
<name>A0ABX7SWW6_9FLAO</name>
<dbReference type="EMBL" id="CP071795">
    <property type="protein sequence ID" value="QTD37348.1"/>
    <property type="molecule type" value="Genomic_DNA"/>
</dbReference>
<organism evidence="1 2">
    <name type="scientific">Polaribacter batillariae</name>
    <dbReference type="NCBI Taxonomy" id="2808900"/>
    <lineage>
        <taxon>Bacteria</taxon>
        <taxon>Pseudomonadati</taxon>
        <taxon>Bacteroidota</taxon>
        <taxon>Flavobacteriia</taxon>
        <taxon>Flavobacteriales</taxon>
        <taxon>Flavobacteriaceae</taxon>
    </lineage>
</organism>
<reference evidence="1 2" key="1">
    <citation type="submission" date="2021-03" db="EMBL/GenBank/DDBJ databases">
        <title>Complete genome of Polaribacter_sp.G4M1.</title>
        <authorList>
            <person name="Jeong S.W."/>
            <person name="Bae J.W."/>
        </authorList>
    </citation>
    <scope>NUCLEOTIDE SEQUENCE [LARGE SCALE GENOMIC DNA]</scope>
    <source>
        <strain evidence="1 2">G4M1</strain>
    </source>
</reference>
<keyword evidence="2" id="KW-1185">Reference proteome</keyword>
<dbReference type="Proteomes" id="UP000663935">
    <property type="component" value="Chromosome"/>
</dbReference>
<protein>
    <submittedName>
        <fullName evidence="1">DUF5007 domain-containing protein</fullName>
    </submittedName>
</protein>
<sequence length="360" mass="40274">MKNIITVLLFIVALASCTPPEVGYIDDNIHALQDTIFVPRGIFKLSAVPAVEGSTYPLEWEITGVTDADGNPTDELFEKHIITTWTAAYNPETDTTLELAQAKIQQTEEPSILISSVSGEMAFTGATKFVENDIFKINVKVKNVKGERQLDNFVVVKLLQFEAVEFPTEMRSRLQLGKDNGSYDIGYTSSIKNGNDPKSKDVLDGTHPYISVIKTSDEPAIGIDVKMIIADSYGTPLNTDKITFFPFGSGYLQNYHDNSTETITNATNTVFSLPAPPFPQYARNYSGTNSYLMYYLTKPTAFTVEKEAFEKDNGPKDWTKYTDPATGEIRNRAYIRWGIKINDSGTWEIKMKIPYTKIKE</sequence>
<dbReference type="RefSeq" id="WP_207971519.1">
    <property type="nucleotide sequence ID" value="NZ_CP071795.1"/>
</dbReference>
<accession>A0ABX7SWW6</accession>
<proteinExistence type="predicted"/>
<evidence type="ECO:0000313" key="1">
    <source>
        <dbReference type="EMBL" id="QTD37348.1"/>
    </source>
</evidence>
<evidence type="ECO:0000313" key="2">
    <source>
        <dbReference type="Proteomes" id="UP000663935"/>
    </source>
</evidence>